<keyword evidence="8" id="KW-0267">Excision nuclease</keyword>
<dbReference type="PROSITE" id="PS50893">
    <property type="entry name" value="ABC_TRANSPORTER_2"/>
    <property type="match status" value="1"/>
</dbReference>
<evidence type="ECO:0000256" key="6">
    <source>
        <dbReference type="ARBA" id="ARBA00022769"/>
    </source>
</evidence>
<evidence type="ECO:0000256" key="8">
    <source>
        <dbReference type="ARBA" id="ARBA00022881"/>
    </source>
</evidence>
<dbReference type="EMBL" id="FNVO01000016">
    <property type="protein sequence ID" value="SEG83657.1"/>
    <property type="molecule type" value="Genomic_DNA"/>
</dbReference>
<dbReference type="GO" id="GO:0005524">
    <property type="term" value="F:ATP binding"/>
    <property type="evidence" value="ECO:0007669"/>
    <property type="project" value="UniProtKB-KW"/>
</dbReference>
<evidence type="ECO:0000313" key="16">
    <source>
        <dbReference type="Proteomes" id="UP000236723"/>
    </source>
</evidence>
<evidence type="ECO:0000256" key="12">
    <source>
        <dbReference type="ARBA" id="ARBA00039316"/>
    </source>
</evidence>
<dbReference type="GO" id="GO:0005737">
    <property type="term" value="C:cytoplasm"/>
    <property type="evidence" value="ECO:0007669"/>
    <property type="project" value="UniProtKB-SubCell"/>
</dbReference>
<evidence type="ECO:0000256" key="13">
    <source>
        <dbReference type="ARBA" id="ARBA00042156"/>
    </source>
</evidence>
<name>A0A1H6DDW7_9ACTN</name>
<gene>
    <name evidence="15" type="ORF">SAMN04489712_11643</name>
</gene>
<evidence type="ECO:0000256" key="11">
    <source>
        <dbReference type="ARBA" id="ARBA00038000"/>
    </source>
</evidence>
<dbReference type="PANTHER" id="PTHR43152:SF3">
    <property type="entry name" value="UVRABC SYSTEM PROTEIN A"/>
    <property type="match status" value="1"/>
</dbReference>
<evidence type="ECO:0000313" key="15">
    <source>
        <dbReference type="EMBL" id="SEG83657.1"/>
    </source>
</evidence>
<dbReference type="InterPro" id="IPR003439">
    <property type="entry name" value="ABC_transporter-like_ATP-bd"/>
</dbReference>
<dbReference type="Proteomes" id="UP000236723">
    <property type="component" value="Unassembled WGS sequence"/>
</dbReference>
<protein>
    <recommendedName>
        <fullName evidence="12">UvrABC system protein A</fullName>
    </recommendedName>
    <alternativeName>
        <fullName evidence="13">Excinuclease ABC subunit A</fullName>
    </alternativeName>
</protein>
<dbReference type="GO" id="GO:0006281">
    <property type="term" value="P:DNA repair"/>
    <property type="evidence" value="ECO:0007669"/>
    <property type="project" value="UniProtKB-KW"/>
</dbReference>
<feature type="domain" description="ABC transporter" evidence="14">
    <location>
        <begin position="472"/>
        <end position="769"/>
    </location>
</feature>
<keyword evidence="2" id="KW-0963">Cytoplasm</keyword>
<dbReference type="AlphaFoldDB" id="A0A1H6DDW7"/>
<evidence type="ECO:0000256" key="10">
    <source>
        <dbReference type="ARBA" id="ARBA00023204"/>
    </source>
</evidence>
<keyword evidence="16" id="KW-1185">Reference proteome</keyword>
<proteinExistence type="inferred from homology"/>
<dbReference type="Gene3D" id="1.10.8.280">
    <property type="entry name" value="ABC transporter ATPase domain-like"/>
    <property type="match status" value="1"/>
</dbReference>
<keyword evidence="7" id="KW-0067">ATP-binding</keyword>
<sequence length="781" mass="85589">MTTASNNNSGYMVVSGARENNLKGLTVRIPLGRVTVVTGVSGSGKSSIVFDTIAVESQRQLNEVFPWFVRNRLPRYERPKFDFIENLTPAIIVDQKPVGGGSRSTVGTMTEVHPILRVLFSRYGEPSAGFSHMYSFNDPQGMCPACEGLGSTLQLDVGKLLDEDKSLNEGAIRHPAFAPGTNYWKRYAEVSRYDPKQDVDEYGERLFDADKPIGEYTDKELDLLLYGSGFQTKRPDDLGKVAINDYEGLVDRFTRRYVKPGLESLKDRDRKHVEKVVSERTCPECEGARLNRAALDSRIRGRNIADYCAMEIGDLIEELCRVEGPAASAVVPSALAALRRIEAVGLGYLTLDRPTRTLSGGEGQRLKTVRHLGSSLTGVTYIFDEPSVGLHARDVDRLNQLLIALRDKGNTVLIVEHDRDVIAIADHVVDIGPGSGVHGGAIVFEGTIGQLKRSDTRTGRHYREPPDVKAAFRSPTGALTVRKATLHNLKDVTVDIPTGVLTAITGVAGSGKSTLISRVFAAEHPEAIILDQSAVGISPRSTPATYTGIWDPVRKLFAQEHGVDAGLFSFNSKGACPECQGRGTVTMDLAFMDPVTTVCEVCEGRRYRDEVLGYKLDGKNVVEVLDLTVEEALDYFTDRAICRRLVPLQEVGLGYLTLGRPLSMLSGGERQRIKLAHRLHERGSVYVFDEPTTGLHMADVRNLLGLLDRLVDDGNTVVVIEHDLDVVKHADWVIDIGPDAGEHGGEIVFAGTPEEMARSADTHTAEYLRRSLPAKSRLSDA</sequence>
<dbReference type="RefSeq" id="WP_327373848.1">
    <property type="nucleotide sequence ID" value="NZ_FNVO01000016.1"/>
</dbReference>
<evidence type="ECO:0000256" key="3">
    <source>
        <dbReference type="ARBA" id="ARBA00022737"/>
    </source>
</evidence>
<evidence type="ECO:0000256" key="1">
    <source>
        <dbReference type="ARBA" id="ARBA00004496"/>
    </source>
</evidence>
<dbReference type="Gene3D" id="3.40.50.300">
    <property type="entry name" value="P-loop containing nucleotide triphosphate hydrolases"/>
    <property type="match status" value="2"/>
</dbReference>
<dbReference type="PANTHER" id="PTHR43152">
    <property type="entry name" value="UVRABC SYSTEM PROTEIN A"/>
    <property type="match status" value="1"/>
</dbReference>
<keyword evidence="9" id="KW-0238">DNA-binding</keyword>
<dbReference type="InterPro" id="IPR003593">
    <property type="entry name" value="AAA+_ATPase"/>
</dbReference>
<dbReference type="GO" id="GO:0016887">
    <property type="term" value="F:ATP hydrolysis activity"/>
    <property type="evidence" value="ECO:0007669"/>
    <property type="project" value="InterPro"/>
</dbReference>
<evidence type="ECO:0000256" key="4">
    <source>
        <dbReference type="ARBA" id="ARBA00022741"/>
    </source>
</evidence>
<keyword evidence="3" id="KW-0677">Repeat</keyword>
<comment type="similarity">
    <text evidence="11">Belongs to the ABC transporter superfamily. UvrA family.</text>
</comment>
<keyword evidence="4" id="KW-0547">Nucleotide-binding</keyword>
<reference evidence="16" key="1">
    <citation type="submission" date="2016-10" db="EMBL/GenBank/DDBJ databases">
        <authorList>
            <person name="Varghese N."/>
            <person name="Submissions S."/>
        </authorList>
    </citation>
    <scope>NUCLEOTIDE SEQUENCE [LARGE SCALE GENOMIC DNA]</scope>
    <source>
        <strain evidence="16">DSM 43163</strain>
    </source>
</reference>
<keyword evidence="5" id="KW-0227">DNA damage</keyword>
<evidence type="ECO:0000256" key="2">
    <source>
        <dbReference type="ARBA" id="ARBA00022490"/>
    </source>
</evidence>
<keyword evidence="10" id="KW-0234">DNA repair</keyword>
<comment type="subcellular location">
    <subcellularLocation>
        <location evidence="1">Cytoplasm</location>
    </subcellularLocation>
</comment>
<evidence type="ECO:0000256" key="9">
    <source>
        <dbReference type="ARBA" id="ARBA00023125"/>
    </source>
</evidence>
<evidence type="ECO:0000256" key="5">
    <source>
        <dbReference type="ARBA" id="ARBA00022763"/>
    </source>
</evidence>
<dbReference type="SUPFAM" id="SSF52540">
    <property type="entry name" value="P-loop containing nucleoside triphosphate hydrolases"/>
    <property type="match status" value="2"/>
</dbReference>
<keyword evidence="6" id="KW-0228">DNA excision</keyword>
<dbReference type="GO" id="GO:0003677">
    <property type="term" value="F:DNA binding"/>
    <property type="evidence" value="ECO:0007669"/>
    <property type="project" value="UniProtKB-KW"/>
</dbReference>
<dbReference type="SMART" id="SM00382">
    <property type="entry name" value="AAA"/>
    <property type="match status" value="2"/>
</dbReference>
<evidence type="ECO:0000259" key="14">
    <source>
        <dbReference type="PROSITE" id="PS50893"/>
    </source>
</evidence>
<dbReference type="Gene3D" id="1.20.1580.10">
    <property type="entry name" value="ABC transporter ATPase like domain"/>
    <property type="match status" value="2"/>
</dbReference>
<dbReference type="InterPro" id="IPR027417">
    <property type="entry name" value="P-loop_NTPase"/>
</dbReference>
<organism evidence="15 16">
    <name type="scientific">Thermomonospora echinospora</name>
    <dbReference type="NCBI Taxonomy" id="1992"/>
    <lineage>
        <taxon>Bacteria</taxon>
        <taxon>Bacillati</taxon>
        <taxon>Actinomycetota</taxon>
        <taxon>Actinomycetes</taxon>
        <taxon>Streptosporangiales</taxon>
        <taxon>Thermomonosporaceae</taxon>
        <taxon>Thermomonospora</taxon>
    </lineage>
</organism>
<evidence type="ECO:0000256" key="7">
    <source>
        <dbReference type="ARBA" id="ARBA00022840"/>
    </source>
</evidence>
<dbReference type="GO" id="GO:0004518">
    <property type="term" value="F:nuclease activity"/>
    <property type="evidence" value="ECO:0007669"/>
    <property type="project" value="UniProtKB-KW"/>
</dbReference>
<accession>A0A1H6DDW7</accession>